<dbReference type="Gene3D" id="2.60.40.420">
    <property type="entry name" value="Cupredoxins - blue copper proteins"/>
    <property type="match status" value="1"/>
</dbReference>
<dbReference type="RefSeq" id="XP_018073904.1">
    <property type="nucleotide sequence ID" value="XM_018211764.1"/>
</dbReference>
<accession>A0A194XHE6</accession>
<dbReference type="KEGG" id="psco:LY89DRAFT_642665"/>
<dbReference type="InterPro" id="IPR008972">
    <property type="entry name" value="Cupredoxin"/>
</dbReference>
<proteinExistence type="predicted"/>
<organism evidence="1 2">
    <name type="scientific">Mollisia scopiformis</name>
    <name type="common">Conifer needle endophyte fungus</name>
    <name type="synonym">Phialocephala scopiformis</name>
    <dbReference type="NCBI Taxonomy" id="149040"/>
    <lineage>
        <taxon>Eukaryota</taxon>
        <taxon>Fungi</taxon>
        <taxon>Dikarya</taxon>
        <taxon>Ascomycota</taxon>
        <taxon>Pezizomycotina</taxon>
        <taxon>Leotiomycetes</taxon>
        <taxon>Helotiales</taxon>
        <taxon>Mollisiaceae</taxon>
        <taxon>Mollisia</taxon>
    </lineage>
</organism>
<dbReference type="SUPFAM" id="SSF49503">
    <property type="entry name" value="Cupredoxins"/>
    <property type="match status" value="1"/>
</dbReference>
<dbReference type="EMBL" id="KQ947411">
    <property type="protein sequence ID" value="KUJ19549.1"/>
    <property type="molecule type" value="Genomic_DNA"/>
</dbReference>
<name>A0A194XHE6_MOLSC</name>
<dbReference type="OrthoDB" id="5415867at2759"/>
<dbReference type="PANTHER" id="PTHR34883">
    <property type="entry name" value="SERINE-RICH PROTEIN, PUTATIVE-RELATED-RELATED"/>
    <property type="match status" value="1"/>
</dbReference>
<dbReference type="InterPro" id="IPR052953">
    <property type="entry name" value="Ser-rich/MCO-related"/>
</dbReference>
<evidence type="ECO:0000313" key="2">
    <source>
        <dbReference type="Proteomes" id="UP000070700"/>
    </source>
</evidence>
<gene>
    <name evidence="1" type="ORF">LY89DRAFT_642665</name>
</gene>
<dbReference type="GeneID" id="28821490"/>
<evidence type="ECO:0000313" key="1">
    <source>
        <dbReference type="EMBL" id="KUJ19549.1"/>
    </source>
</evidence>
<keyword evidence="2" id="KW-1185">Reference proteome</keyword>
<dbReference type="CDD" id="cd00920">
    <property type="entry name" value="Cupredoxin"/>
    <property type="match status" value="1"/>
</dbReference>
<sequence>MRFSTASVIGAAATASAQTIQVSVGENGLTFTPNDITATVGQSVEFSFFPKNHSVTQSSFAEPCHPLAGGFFSTFMPTTAESSTTFTIVVNDTKPIWIYCGQTTGNHCQSGMVAAINAPTTGNTLTAFAALAKNATASTSPPGGVAGGILKVGSASSNSSSSASGEKTVTASVTTTVTALVTSGGSSYTTTYGTTYGTTYTTPVAAGATGSGSSTSSAAKSTGTNAASPLAVNGGIVGAALVFALGML</sequence>
<dbReference type="STRING" id="149040.A0A194XHE6"/>
<reference evidence="1 2" key="1">
    <citation type="submission" date="2015-10" db="EMBL/GenBank/DDBJ databases">
        <title>Full genome of DAOMC 229536 Phialocephala scopiformis, a fungal endophyte of spruce producing the potent anti-insectan compound rugulosin.</title>
        <authorList>
            <consortium name="DOE Joint Genome Institute"/>
            <person name="Walker A.K."/>
            <person name="Frasz S.L."/>
            <person name="Seifert K.A."/>
            <person name="Miller J.D."/>
            <person name="Mondo S.J."/>
            <person name="Labutti K."/>
            <person name="Lipzen A."/>
            <person name="Dockter R."/>
            <person name="Kennedy M."/>
            <person name="Grigoriev I.V."/>
            <person name="Spatafora J.W."/>
        </authorList>
    </citation>
    <scope>NUCLEOTIDE SEQUENCE [LARGE SCALE GENOMIC DNA]</scope>
    <source>
        <strain evidence="1 2">CBS 120377</strain>
    </source>
</reference>
<protein>
    <submittedName>
        <fullName evidence="1">Cupredoxin</fullName>
    </submittedName>
</protein>
<dbReference type="AlphaFoldDB" id="A0A194XHE6"/>
<dbReference type="InParanoid" id="A0A194XHE6"/>
<dbReference type="Proteomes" id="UP000070700">
    <property type="component" value="Unassembled WGS sequence"/>
</dbReference>
<dbReference type="PANTHER" id="PTHR34883:SF15">
    <property type="entry name" value="EXTRACELLULAR SERINE-RICH PROTEIN"/>
    <property type="match status" value="1"/>
</dbReference>